<feature type="chain" id="PRO_5003221665" description="Lipoprotein" evidence="2">
    <location>
        <begin position="30"/>
        <end position="394"/>
    </location>
</feature>
<feature type="compositionally biased region" description="Low complexity" evidence="1">
    <location>
        <begin position="58"/>
        <end position="81"/>
    </location>
</feature>
<feature type="signal peptide" evidence="2">
    <location>
        <begin position="1"/>
        <end position="29"/>
    </location>
</feature>
<keyword evidence="4" id="KW-1185">Reference proteome</keyword>
<organism evidence="3 4">
    <name type="scientific">Lautropia mirabilis ATCC 51599</name>
    <dbReference type="NCBI Taxonomy" id="887898"/>
    <lineage>
        <taxon>Bacteria</taxon>
        <taxon>Pseudomonadati</taxon>
        <taxon>Pseudomonadota</taxon>
        <taxon>Betaproteobacteria</taxon>
        <taxon>Burkholderiales</taxon>
        <taxon>Burkholderiaceae</taxon>
        <taxon>Lautropia</taxon>
    </lineage>
</organism>
<evidence type="ECO:0000313" key="4">
    <source>
        <dbReference type="Proteomes" id="UP000011021"/>
    </source>
</evidence>
<sequence>MTIPGNTYRLPLTAAALAILLAACGSGNGHDGSNADTKALSDTTPAATAKHATKADEAQAGDTAQANTAAQAGDAAQAADATQTTGAAQAAAAAPASSANAESAAAPATDASGTISSATAANRTAVADTAEASTVTQAAPQAAPISAAGVRGDALLTMLDQKGCLTLHQATSYNGTRVTTGKPLELPEPRADTDLNPNNYQKTTPNSPGLLSPFAALGNIICDTQYYQYHAAAPGEYSLSVGSGPHPRHQYLGEKILREFNNQSISASLTVTADSASLADAVSVGAGKPSIGGVGAPFSFRLDGVASYGLLKQWGSQVGNLAKLLLLKGDSDQQAKLCWNIEQPRARRLQCVVWQAPANWQRGQQLQVVDQYLIDDRSVYGEKGFVYWRGRFPQ</sequence>
<accession>E7RXQ4</accession>
<evidence type="ECO:0000313" key="3">
    <source>
        <dbReference type="EMBL" id="EFV94728.1"/>
    </source>
</evidence>
<evidence type="ECO:0000256" key="2">
    <source>
        <dbReference type="SAM" id="SignalP"/>
    </source>
</evidence>
<name>E7RXQ4_9BURK</name>
<feature type="region of interest" description="Disordered" evidence="1">
    <location>
        <begin position="30"/>
        <end position="81"/>
    </location>
</feature>
<proteinExistence type="predicted"/>
<dbReference type="EMBL" id="AEQP01000010">
    <property type="protein sequence ID" value="EFV94728.1"/>
    <property type="molecule type" value="Genomic_DNA"/>
</dbReference>
<keyword evidence="2" id="KW-0732">Signal</keyword>
<reference evidence="3 4" key="1">
    <citation type="submission" date="2010-12" db="EMBL/GenBank/DDBJ databases">
        <authorList>
            <person name="Muzny D."/>
            <person name="Qin X."/>
            <person name="Deng J."/>
            <person name="Jiang H."/>
            <person name="Liu Y."/>
            <person name="Qu J."/>
            <person name="Song X.-Z."/>
            <person name="Zhang L."/>
            <person name="Thornton R."/>
            <person name="Coyle M."/>
            <person name="Francisco L."/>
            <person name="Jackson L."/>
            <person name="Javaid M."/>
            <person name="Korchina V."/>
            <person name="Kovar C."/>
            <person name="Mata R."/>
            <person name="Mathew T."/>
            <person name="Ngo R."/>
            <person name="Nguyen L."/>
            <person name="Nguyen N."/>
            <person name="Okwuonu G."/>
            <person name="Ongeri F."/>
            <person name="Pham C."/>
            <person name="Simmons D."/>
            <person name="Wilczek-Boney K."/>
            <person name="Hale W."/>
            <person name="Jakkamsetti A."/>
            <person name="Pham P."/>
            <person name="Ruth R."/>
            <person name="San Lucas F."/>
            <person name="Warren J."/>
            <person name="Zhang J."/>
            <person name="Zhao Z."/>
            <person name="Zhou C."/>
            <person name="Zhu D."/>
            <person name="Lee S."/>
            <person name="Bess C."/>
            <person name="Blankenburg K."/>
            <person name="Forbes L."/>
            <person name="Fu Q."/>
            <person name="Gubbala S."/>
            <person name="Hirani K."/>
            <person name="Jayaseelan J.C."/>
            <person name="Lara F."/>
            <person name="Munidasa M."/>
            <person name="Palculict T."/>
            <person name="Patil S."/>
            <person name="Pu L.-L."/>
            <person name="Saada N."/>
            <person name="Tang L."/>
            <person name="Weissenberger G."/>
            <person name="Zhu Y."/>
            <person name="Hemphill L."/>
            <person name="Shang Y."/>
            <person name="Youmans B."/>
            <person name="Ayvaz T."/>
            <person name="Ross M."/>
            <person name="Santibanez J."/>
            <person name="Aqrawi P."/>
            <person name="Gross S."/>
            <person name="Joshi V."/>
            <person name="Fowler G."/>
            <person name="Nazareth L."/>
            <person name="Reid J."/>
            <person name="Worley K."/>
            <person name="Petrosino J."/>
            <person name="Highlander S."/>
            <person name="Gibbs R."/>
        </authorList>
    </citation>
    <scope>NUCLEOTIDE SEQUENCE [LARGE SCALE GENOMIC DNA]</scope>
    <source>
        <strain evidence="3 4">ATCC 51599</strain>
    </source>
</reference>
<evidence type="ECO:0008006" key="5">
    <source>
        <dbReference type="Google" id="ProtNLM"/>
    </source>
</evidence>
<dbReference type="HOGENOM" id="CLU_820835_0_0_4"/>
<dbReference type="AlphaFoldDB" id="E7RXQ4"/>
<gene>
    <name evidence="3" type="ORF">HMPREF0551_1475</name>
</gene>
<comment type="caution">
    <text evidence="3">The sequence shown here is derived from an EMBL/GenBank/DDBJ whole genome shotgun (WGS) entry which is preliminary data.</text>
</comment>
<protein>
    <recommendedName>
        <fullName evidence="5">Lipoprotein</fullName>
    </recommendedName>
</protein>
<dbReference type="RefSeq" id="WP_005673757.1">
    <property type="nucleotide sequence ID" value="NZ_CP146288.1"/>
</dbReference>
<evidence type="ECO:0000256" key="1">
    <source>
        <dbReference type="SAM" id="MobiDB-lite"/>
    </source>
</evidence>
<dbReference type="Proteomes" id="UP000011021">
    <property type="component" value="Unassembled WGS sequence"/>
</dbReference>
<feature type="region of interest" description="Disordered" evidence="1">
    <location>
        <begin position="176"/>
        <end position="198"/>
    </location>
</feature>